<feature type="compositionally biased region" description="Basic and acidic residues" evidence="8">
    <location>
        <begin position="397"/>
        <end position="409"/>
    </location>
</feature>
<feature type="domain" description="Paired" evidence="9">
    <location>
        <begin position="125"/>
        <end position="251"/>
    </location>
</feature>
<accession>A0A7M5V9Z9</accession>
<dbReference type="OrthoDB" id="3225452at2759"/>
<dbReference type="PRINTS" id="PR00027">
    <property type="entry name" value="PAIREDBOX"/>
</dbReference>
<protein>
    <recommendedName>
        <fullName evidence="9">Paired domain-containing protein</fullName>
    </recommendedName>
</protein>
<evidence type="ECO:0000256" key="8">
    <source>
        <dbReference type="SAM" id="MobiDB-lite"/>
    </source>
</evidence>
<keyword evidence="2" id="KW-0217">Developmental protein</keyword>
<evidence type="ECO:0000313" key="10">
    <source>
        <dbReference type="EnsemblMetazoa" id="CLYHEMP012380.2"/>
    </source>
</evidence>
<dbReference type="GO" id="GO:0005634">
    <property type="term" value="C:nucleus"/>
    <property type="evidence" value="ECO:0007669"/>
    <property type="project" value="UniProtKB-SubCell"/>
</dbReference>
<dbReference type="InterPro" id="IPR001523">
    <property type="entry name" value="Paired_dom"/>
</dbReference>
<dbReference type="InterPro" id="IPR036388">
    <property type="entry name" value="WH-like_DNA-bd_sf"/>
</dbReference>
<evidence type="ECO:0000256" key="7">
    <source>
        <dbReference type="ARBA" id="ARBA00023242"/>
    </source>
</evidence>
<evidence type="ECO:0000256" key="1">
    <source>
        <dbReference type="ARBA" id="ARBA00004123"/>
    </source>
</evidence>
<dbReference type="Pfam" id="PF00292">
    <property type="entry name" value="PAX"/>
    <property type="match status" value="1"/>
</dbReference>
<dbReference type="GO" id="GO:0000978">
    <property type="term" value="F:RNA polymerase II cis-regulatory region sequence-specific DNA binding"/>
    <property type="evidence" value="ECO:0007669"/>
    <property type="project" value="TreeGrafter"/>
</dbReference>
<dbReference type="EnsemblMetazoa" id="CLYHEMT012380.2">
    <property type="protein sequence ID" value="CLYHEMP012380.2"/>
    <property type="gene ID" value="CLYHEMG012380"/>
</dbReference>
<keyword evidence="11" id="KW-1185">Reference proteome</keyword>
<keyword evidence="4" id="KW-0805">Transcription regulation</keyword>
<dbReference type="Gene3D" id="1.10.10.10">
    <property type="entry name" value="Winged helix-like DNA-binding domain superfamily/Winged helix DNA-binding domain"/>
    <property type="match status" value="2"/>
</dbReference>
<dbReference type="RefSeq" id="XP_066912039.1">
    <property type="nucleotide sequence ID" value="XM_067055938.1"/>
</dbReference>
<dbReference type="AlphaFoldDB" id="A0A7M5V9Z9"/>
<comment type="subcellular location">
    <subcellularLocation>
        <location evidence="1">Nucleus</location>
    </subcellularLocation>
</comment>
<feature type="region of interest" description="Disordered" evidence="8">
    <location>
        <begin position="397"/>
        <end position="422"/>
    </location>
</feature>
<feature type="region of interest" description="Disordered" evidence="8">
    <location>
        <begin position="106"/>
        <end position="130"/>
    </location>
</feature>
<dbReference type="SMART" id="SM00351">
    <property type="entry name" value="PAX"/>
    <property type="match status" value="1"/>
</dbReference>
<keyword evidence="3" id="KW-0563">Paired box</keyword>
<proteinExistence type="predicted"/>
<dbReference type="InterPro" id="IPR043565">
    <property type="entry name" value="PAX_fam"/>
</dbReference>
<keyword evidence="5" id="KW-0238">DNA-binding</keyword>
<evidence type="ECO:0000256" key="5">
    <source>
        <dbReference type="ARBA" id="ARBA00023125"/>
    </source>
</evidence>
<evidence type="ECO:0000256" key="3">
    <source>
        <dbReference type="ARBA" id="ARBA00022724"/>
    </source>
</evidence>
<evidence type="ECO:0000256" key="6">
    <source>
        <dbReference type="ARBA" id="ARBA00023163"/>
    </source>
</evidence>
<organism evidence="10 11">
    <name type="scientific">Clytia hemisphaerica</name>
    <dbReference type="NCBI Taxonomy" id="252671"/>
    <lineage>
        <taxon>Eukaryota</taxon>
        <taxon>Metazoa</taxon>
        <taxon>Cnidaria</taxon>
        <taxon>Hydrozoa</taxon>
        <taxon>Hydroidolina</taxon>
        <taxon>Leptothecata</taxon>
        <taxon>Obeliida</taxon>
        <taxon>Clytiidae</taxon>
        <taxon>Clytia</taxon>
    </lineage>
</organism>
<keyword evidence="6" id="KW-0804">Transcription</keyword>
<dbReference type="FunFam" id="1.10.10.10:FF:000003">
    <property type="entry name" value="Paired box protein Pax-6"/>
    <property type="match status" value="1"/>
</dbReference>
<feature type="region of interest" description="Disordered" evidence="8">
    <location>
        <begin position="462"/>
        <end position="541"/>
    </location>
</feature>
<keyword evidence="7" id="KW-0539">Nucleus</keyword>
<evidence type="ECO:0000256" key="4">
    <source>
        <dbReference type="ARBA" id="ARBA00023015"/>
    </source>
</evidence>
<dbReference type="FunFam" id="1.10.10.10:FF:000013">
    <property type="entry name" value="Paired box 8 isoform 1"/>
    <property type="match status" value="1"/>
</dbReference>
<dbReference type="PROSITE" id="PS51057">
    <property type="entry name" value="PAIRED_2"/>
    <property type="match status" value="1"/>
</dbReference>
<name>A0A7M5V9Z9_9CNID</name>
<feature type="region of interest" description="Disordered" evidence="8">
    <location>
        <begin position="751"/>
        <end position="775"/>
    </location>
</feature>
<dbReference type="Proteomes" id="UP000594262">
    <property type="component" value="Unplaced"/>
</dbReference>
<dbReference type="CDD" id="cd00131">
    <property type="entry name" value="PAX"/>
    <property type="match status" value="1"/>
</dbReference>
<evidence type="ECO:0000259" key="9">
    <source>
        <dbReference type="PROSITE" id="PS51057"/>
    </source>
</evidence>
<evidence type="ECO:0000256" key="2">
    <source>
        <dbReference type="ARBA" id="ARBA00022473"/>
    </source>
</evidence>
<dbReference type="PANTHER" id="PTHR45636">
    <property type="entry name" value="PAIRED BOX PROTEIN PAX-6-RELATED-RELATED"/>
    <property type="match status" value="1"/>
</dbReference>
<dbReference type="InterPro" id="IPR009057">
    <property type="entry name" value="Homeodomain-like_sf"/>
</dbReference>
<dbReference type="GeneID" id="136799218"/>
<sequence>MFRKQPLTTTYDNFTTNLPTGIIKPIPVTRKPEIETSIEKPATRFRARIHSVDDILDLSPKLKTPKDSVTFVFNNGQSNAVFKEKTRNRKKVVIRVPRVTRRQTTTAFVKPRQSKRISPNKDDEDPGGVNQLGGVFVNGRPLPDYMRHRIIELAQCGVRPSEISRQLLVSHGCVSKILGRYYETGSVRPGAIGGSKPKVATPKVVHRIVKLKEENPCMFAWEIRNSLLAEGICDNGNVPSVSSINRILRNHAAEKETKEAKMKQEELQKQNGFGMLNNFNFGNFATAPFNGLNTITGTQDAATNAAAANAAYSQFPFFNTSFPILTGPLQQQTTAQQLLSLPLNQMSPERKFKTPTNDGVSYQTIDDTTGNPFHDHLQGSVVTSAAISDYAQVLSEESLRSTGEPDLHTGHAQHQQQHQVKDISPNSSVLVDDHHHHRNDLLLSKEDHTKLIQHLEQGSNQLGAANHQDGPSNLTHVDPTGLLAPHQHQQQTHRKKRSLEISPTKSDSSKEENNNLKPGNSLMSEQMSPDMKRRRFASESPVSSDMLTQKISPTWYKYGAMFPGNGNLVNVNNMNALNQINNSLGAFNNLGQFSNNVNGINGLTTLNAYANNVAALNAMTSMAVNGNTLNGLNLQNLNNQGVTGFTPTFDGERSLGNSLNNISNNDFGGWPNNFVGILSDSPSSYQQNGGNIGSGNNSNQINPSFGLNMSFTPTSKNLIQGLTNSTSPTSALSNLLPGQQNFFIQNSPQMSGTGNGSGVANVNQNGGGGYQQQQTQQQDVLSLKMMSSPSLLMRNTNVNVGN</sequence>
<feature type="compositionally biased region" description="Polar residues" evidence="8">
    <location>
        <begin position="462"/>
        <end position="475"/>
    </location>
</feature>
<dbReference type="SUPFAM" id="SSF46689">
    <property type="entry name" value="Homeodomain-like"/>
    <property type="match status" value="1"/>
</dbReference>
<evidence type="ECO:0000313" key="11">
    <source>
        <dbReference type="Proteomes" id="UP000594262"/>
    </source>
</evidence>
<feature type="compositionally biased region" description="Polar residues" evidence="8">
    <location>
        <begin position="515"/>
        <end position="527"/>
    </location>
</feature>
<dbReference type="GO" id="GO:0000981">
    <property type="term" value="F:DNA-binding transcription factor activity, RNA polymerase II-specific"/>
    <property type="evidence" value="ECO:0007669"/>
    <property type="project" value="TreeGrafter"/>
</dbReference>
<reference evidence="10" key="1">
    <citation type="submission" date="2021-01" db="UniProtKB">
        <authorList>
            <consortium name="EnsemblMetazoa"/>
        </authorList>
    </citation>
    <scope>IDENTIFICATION</scope>
</reference>
<dbReference type="PANTHER" id="PTHR45636:SF41">
    <property type="entry name" value="PAIRED BOX PROTEIN PAX-6-RELATED"/>
    <property type="match status" value="1"/>
</dbReference>